<evidence type="ECO:0000313" key="5">
    <source>
        <dbReference type="Proteomes" id="UP001479436"/>
    </source>
</evidence>
<feature type="domain" description="CCHC-type" evidence="3">
    <location>
        <begin position="349"/>
        <end position="362"/>
    </location>
</feature>
<keyword evidence="1" id="KW-0863">Zinc-finger</keyword>
<evidence type="ECO:0000313" key="4">
    <source>
        <dbReference type="EMBL" id="KAK9707725.1"/>
    </source>
</evidence>
<dbReference type="InterPro" id="IPR029063">
    <property type="entry name" value="SAM-dependent_MTases_sf"/>
</dbReference>
<keyword evidence="5" id="KW-1185">Reference proteome</keyword>
<keyword evidence="1" id="KW-0862">Zinc</keyword>
<dbReference type="PROSITE" id="PS50158">
    <property type="entry name" value="ZF_CCHC"/>
    <property type="match status" value="1"/>
</dbReference>
<organism evidence="4 5">
    <name type="scientific">Basidiobolus ranarum</name>
    <dbReference type="NCBI Taxonomy" id="34480"/>
    <lineage>
        <taxon>Eukaryota</taxon>
        <taxon>Fungi</taxon>
        <taxon>Fungi incertae sedis</taxon>
        <taxon>Zoopagomycota</taxon>
        <taxon>Entomophthoromycotina</taxon>
        <taxon>Basidiobolomycetes</taxon>
        <taxon>Basidiobolales</taxon>
        <taxon>Basidiobolaceae</taxon>
        <taxon>Basidiobolus</taxon>
    </lineage>
</organism>
<evidence type="ECO:0000256" key="1">
    <source>
        <dbReference type="PROSITE-ProRule" id="PRU00047"/>
    </source>
</evidence>
<sequence length="366" mass="40353">MLDVTQSKNEDITPMLYLFSPPDPSVTAASSQASPLAFSFSPGDEVFVWLRSDKNTGRATVISPVSSAENESSLDTTTSQDNSTASHTNGLERIPVRYHSDSSTYLANPCRLSPVYPRITSSGTTIILCPHTNEYRRLARSQVTQTDNVLEIGSSYGICTDILSQHCGLVIGLETSPTLIIESRRRFPHCTFEGLDVLHNPGRVQTLISERKINIAFVDIGGNRDAESVVKVIQFLLGTTPRVESIVVKSEALFALALPHIQSPSEAFPGTVSSEWFTSFLLDHSVTSPIDTPKAEPWFLRARSENFIKKPLRYPVRLSPSGEAICRPHNYDINGCGKVDVCRFDHVHCHHCLEPGHKARDCVFGV</sequence>
<feature type="region of interest" description="Disordered" evidence="2">
    <location>
        <begin position="61"/>
        <end position="91"/>
    </location>
</feature>
<protein>
    <recommendedName>
        <fullName evidence="3">CCHC-type domain-containing protein</fullName>
    </recommendedName>
</protein>
<evidence type="ECO:0000256" key="2">
    <source>
        <dbReference type="SAM" id="MobiDB-lite"/>
    </source>
</evidence>
<dbReference type="EMBL" id="JASJQH010007533">
    <property type="protein sequence ID" value="KAK9707725.1"/>
    <property type="molecule type" value="Genomic_DNA"/>
</dbReference>
<reference evidence="4 5" key="1">
    <citation type="submission" date="2023-04" db="EMBL/GenBank/DDBJ databases">
        <title>Genome of Basidiobolus ranarum AG-B5.</title>
        <authorList>
            <person name="Stajich J.E."/>
            <person name="Carter-House D."/>
            <person name="Gryganskyi A."/>
        </authorList>
    </citation>
    <scope>NUCLEOTIDE SEQUENCE [LARGE SCALE GENOMIC DNA]</scope>
    <source>
        <strain evidence="4 5">AG-B5</strain>
    </source>
</reference>
<dbReference type="Gene3D" id="3.40.50.150">
    <property type="entry name" value="Vaccinia Virus protein VP39"/>
    <property type="match status" value="1"/>
</dbReference>
<dbReference type="SUPFAM" id="SSF53335">
    <property type="entry name" value="S-adenosyl-L-methionine-dependent methyltransferases"/>
    <property type="match status" value="1"/>
</dbReference>
<comment type="caution">
    <text evidence="4">The sequence shown here is derived from an EMBL/GenBank/DDBJ whole genome shotgun (WGS) entry which is preliminary data.</text>
</comment>
<proteinExistence type="predicted"/>
<keyword evidence="1" id="KW-0479">Metal-binding</keyword>
<name>A0ABR2VX31_9FUNG</name>
<feature type="compositionally biased region" description="Polar residues" evidence="2">
    <location>
        <begin position="63"/>
        <end position="89"/>
    </location>
</feature>
<dbReference type="Proteomes" id="UP001479436">
    <property type="component" value="Unassembled WGS sequence"/>
</dbReference>
<dbReference type="InterPro" id="IPR001878">
    <property type="entry name" value="Znf_CCHC"/>
</dbReference>
<evidence type="ECO:0000259" key="3">
    <source>
        <dbReference type="PROSITE" id="PS50158"/>
    </source>
</evidence>
<gene>
    <name evidence="4" type="ORF">K7432_010021</name>
</gene>
<accession>A0ABR2VX31</accession>